<dbReference type="RefSeq" id="WP_349164217.1">
    <property type="nucleotide sequence ID" value="NZ_JBBMFE010000004.1"/>
</dbReference>
<accession>A0ABV1FFU2</accession>
<evidence type="ECO:0000259" key="4">
    <source>
        <dbReference type="Pfam" id="PF17853"/>
    </source>
</evidence>
<comment type="caution">
    <text evidence="5">The sequence shown here is derived from an EMBL/GenBank/DDBJ whole genome shotgun (WGS) entry which is preliminary data.</text>
</comment>
<dbReference type="PANTHER" id="PTHR33744:SF15">
    <property type="entry name" value="CARBOHYDRATE DIACID REGULATOR"/>
    <property type="match status" value="1"/>
</dbReference>
<dbReference type="InterPro" id="IPR025736">
    <property type="entry name" value="PucR_C-HTH_dom"/>
</dbReference>
<protein>
    <submittedName>
        <fullName evidence="5">Helix-turn-helix domain-containing protein</fullName>
    </submittedName>
</protein>
<dbReference type="PANTHER" id="PTHR33744">
    <property type="entry name" value="CARBOHYDRATE DIACID REGULATOR"/>
    <property type="match status" value="1"/>
</dbReference>
<dbReference type="Pfam" id="PF17853">
    <property type="entry name" value="GGDEF_2"/>
    <property type="match status" value="1"/>
</dbReference>
<dbReference type="InterPro" id="IPR051448">
    <property type="entry name" value="CdaR-like_regulators"/>
</dbReference>
<keyword evidence="6" id="KW-1185">Reference proteome</keyword>
<evidence type="ECO:0000256" key="2">
    <source>
        <dbReference type="SAM" id="Coils"/>
    </source>
</evidence>
<name>A0ABV1FFU2_9FIRM</name>
<comment type="similarity">
    <text evidence="1">Belongs to the CdaR family.</text>
</comment>
<dbReference type="InterPro" id="IPR041522">
    <property type="entry name" value="CdaR_GGDEF"/>
</dbReference>
<dbReference type="EMBL" id="JBBMFE010000004">
    <property type="protein sequence ID" value="MEQ2472106.1"/>
    <property type="molecule type" value="Genomic_DNA"/>
</dbReference>
<evidence type="ECO:0000313" key="5">
    <source>
        <dbReference type="EMBL" id="MEQ2472106.1"/>
    </source>
</evidence>
<organism evidence="5 6">
    <name type="scientific">Laedolimicola intestinihominis</name>
    <dbReference type="NCBI Taxonomy" id="3133166"/>
    <lineage>
        <taxon>Bacteria</taxon>
        <taxon>Bacillati</taxon>
        <taxon>Bacillota</taxon>
        <taxon>Clostridia</taxon>
        <taxon>Lachnospirales</taxon>
        <taxon>Lachnospiraceae</taxon>
        <taxon>Laedolimicola</taxon>
    </lineage>
</organism>
<evidence type="ECO:0000256" key="1">
    <source>
        <dbReference type="ARBA" id="ARBA00006754"/>
    </source>
</evidence>
<proteinExistence type="inferred from homology"/>
<dbReference type="InterPro" id="IPR042070">
    <property type="entry name" value="PucR_C-HTH_sf"/>
</dbReference>
<keyword evidence="2" id="KW-0175">Coiled coil</keyword>
<dbReference type="Proteomes" id="UP001438008">
    <property type="component" value="Unassembled WGS sequence"/>
</dbReference>
<feature type="domain" description="CdaR GGDEF-like" evidence="4">
    <location>
        <begin position="276"/>
        <end position="393"/>
    </location>
</feature>
<evidence type="ECO:0000259" key="3">
    <source>
        <dbReference type="Pfam" id="PF13556"/>
    </source>
</evidence>
<dbReference type="Gene3D" id="1.10.10.2840">
    <property type="entry name" value="PucR C-terminal helix-turn-helix domain"/>
    <property type="match status" value="1"/>
</dbReference>
<gene>
    <name evidence="5" type="ORF">WMO29_06330</name>
</gene>
<evidence type="ECO:0000313" key="6">
    <source>
        <dbReference type="Proteomes" id="UP001438008"/>
    </source>
</evidence>
<dbReference type="Pfam" id="PF13556">
    <property type="entry name" value="HTH_30"/>
    <property type="match status" value="1"/>
</dbReference>
<feature type="coiled-coil region" evidence="2">
    <location>
        <begin position="101"/>
        <end position="135"/>
    </location>
</feature>
<sequence length="511" mass="59760">MKLSTAILADKLKSKFGLQNKKALSDELHLEQVLFYDDGDEMQPDKIYIYTQKPGAAEMLVVPERTVLFCMGKVHTRNTENDGQVFQVIDETSPFTLLNEIQRIFDYYDRWEKRLQELTRQADNIQELLDESFRIFLNPIIVSSADYFVIGYSSVIDTREELSSLVDLDSVIQSSDEYQNGKRILNQRKKRGAYYLPEYITGARTLRVNLFENAQFIYQIMMVESLSRFKSYDGALLEYLSAYIQTALARLIDSRVEIGHRLDRILSDILSNPGRDNKSAEKWFSEFGWLATHRYFCVSLKVNSLDWANMTVRFICKHMESMLGKCGSCAFQYENNIAIFINLTLMESGAEEVLEKMVSFLKDTFLKAGVSNEFTGFEQLDAYYRQAVTALDVGCRRKPYRWIYRFDEVALDYVLERSSSELPVRLVCSDRILKLQAYDEAHHTDYYHTLKTYVESQLNAVQTAKKLFIHRSTFLYRMEKIEELVKLDLNDYDTLLYVMMTFRILEQEEQK</sequence>
<reference evidence="5 6" key="1">
    <citation type="submission" date="2024-03" db="EMBL/GenBank/DDBJ databases">
        <title>Human intestinal bacterial collection.</title>
        <authorList>
            <person name="Pauvert C."/>
            <person name="Hitch T.C.A."/>
            <person name="Clavel T."/>
        </authorList>
    </citation>
    <scope>NUCLEOTIDE SEQUENCE [LARGE SCALE GENOMIC DNA]</scope>
    <source>
        <strain evidence="5 6">CLA-AA-H132</strain>
    </source>
</reference>
<feature type="domain" description="PucR C-terminal helix-turn-helix" evidence="3">
    <location>
        <begin position="447"/>
        <end position="503"/>
    </location>
</feature>